<accession>A0A3G9GB12</accession>
<evidence type="ECO:0000256" key="6">
    <source>
        <dbReference type="ARBA" id="ARBA00023014"/>
    </source>
</evidence>
<dbReference type="Gene3D" id="3.40.470.10">
    <property type="entry name" value="Uracil-DNA glycosylase-like domain"/>
    <property type="match status" value="1"/>
</dbReference>
<dbReference type="GO" id="GO:0006281">
    <property type="term" value="P:DNA repair"/>
    <property type="evidence" value="ECO:0007669"/>
    <property type="project" value="UniProtKB-KW"/>
</dbReference>
<dbReference type="SUPFAM" id="SSF52141">
    <property type="entry name" value="Uracil-DNA glycosylase-like"/>
    <property type="match status" value="1"/>
</dbReference>
<proteinExistence type="predicted"/>
<keyword evidence="7" id="KW-0234">DNA repair</keyword>
<organism evidence="9 10">
    <name type="scientific">Asticcacaulis excentricus</name>
    <dbReference type="NCBI Taxonomy" id="78587"/>
    <lineage>
        <taxon>Bacteria</taxon>
        <taxon>Pseudomonadati</taxon>
        <taxon>Pseudomonadota</taxon>
        <taxon>Alphaproteobacteria</taxon>
        <taxon>Caulobacterales</taxon>
        <taxon>Caulobacteraceae</taxon>
        <taxon>Asticcacaulis</taxon>
    </lineage>
</organism>
<evidence type="ECO:0000256" key="7">
    <source>
        <dbReference type="ARBA" id="ARBA00023204"/>
    </source>
</evidence>
<keyword evidence="6" id="KW-0411">Iron-sulfur</keyword>
<evidence type="ECO:0000256" key="1">
    <source>
        <dbReference type="ARBA" id="ARBA00022485"/>
    </source>
</evidence>
<feature type="domain" description="Uracil-DNA glycosylase-like" evidence="8">
    <location>
        <begin position="123"/>
        <end position="273"/>
    </location>
</feature>
<dbReference type="SMART" id="SM00986">
    <property type="entry name" value="UDG"/>
    <property type="match status" value="1"/>
</dbReference>
<dbReference type="RefSeq" id="WP_126424036.1">
    <property type="nucleotide sequence ID" value="NZ_AP018828.1"/>
</dbReference>
<dbReference type="InterPro" id="IPR005122">
    <property type="entry name" value="Uracil-DNA_glycosylase-like"/>
</dbReference>
<evidence type="ECO:0000313" key="9">
    <source>
        <dbReference type="EMBL" id="BBF82454.1"/>
    </source>
</evidence>
<gene>
    <name evidence="9" type="ORF">EM6_3091</name>
</gene>
<sequence length="280" mass="29853">MPEPHAITAQTMRELESYLSFLNDHELDDIYDAQPINRLLAENKSRSVAATAQNAPATVTPLPSAVRVNALRPESLRHFDVERAAAAAAAIAASAATVEALYAALEAFPDVPLRYEGGKGLIRGRGASAADVLIVGDVPDADEDEAQTAFQGKPGHLTDAALSALGLNERALRLPGLFWRPAGGRPATDEDIRLTAPFLRRLIELSAPKVVILCGATAVRSVLDSNDSVQRLRGKAHDLTLSGGAPLRVFVTFPPALLLRQPLAKKAFWSDFLLATEGLA</sequence>
<dbReference type="PANTHER" id="PTHR33693">
    <property type="entry name" value="TYPE-5 URACIL-DNA GLYCOSYLASE"/>
    <property type="match status" value="1"/>
</dbReference>
<evidence type="ECO:0000313" key="10">
    <source>
        <dbReference type="Proteomes" id="UP000278756"/>
    </source>
</evidence>
<evidence type="ECO:0000256" key="2">
    <source>
        <dbReference type="ARBA" id="ARBA00022723"/>
    </source>
</evidence>
<evidence type="ECO:0000259" key="8">
    <source>
        <dbReference type="SMART" id="SM00986"/>
    </source>
</evidence>
<keyword evidence="3" id="KW-0227">DNA damage</keyword>
<dbReference type="GO" id="GO:0046872">
    <property type="term" value="F:metal ion binding"/>
    <property type="evidence" value="ECO:0007669"/>
    <property type="project" value="UniProtKB-KW"/>
</dbReference>
<keyword evidence="5" id="KW-0408">Iron</keyword>
<dbReference type="AlphaFoldDB" id="A0A3G9GB12"/>
<dbReference type="GO" id="GO:0097506">
    <property type="term" value="F:deaminated base DNA N-glycosylase activity"/>
    <property type="evidence" value="ECO:0007669"/>
    <property type="project" value="UniProtKB-ARBA"/>
</dbReference>
<dbReference type="CDD" id="cd10030">
    <property type="entry name" value="UDG-F4_TTUDGA_SPO1dp_like"/>
    <property type="match status" value="1"/>
</dbReference>
<dbReference type="PANTHER" id="PTHR33693:SF1">
    <property type="entry name" value="TYPE-4 URACIL-DNA GLYCOSYLASE"/>
    <property type="match status" value="1"/>
</dbReference>
<keyword evidence="1" id="KW-0004">4Fe-4S</keyword>
<reference evidence="10" key="1">
    <citation type="journal article" date="2017" name="Biotechnol. Biofuels">
        <title>Evaluation of environmental bacterial communities as a factor affecting the growth of duckweed Lemna minor.</title>
        <authorList>
            <person name="Ishizawa H."/>
            <person name="Kuroda M."/>
            <person name="Morikawa M."/>
            <person name="Ike M."/>
        </authorList>
    </citation>
    <scope>NUCLEOTIDE SEQUENCE [LARGE SCALE GENOMIC DNA]</scope>
    <source>
        <strain evidence="10">M6</strain>
    </source>
</reference>
<dbReference type="Pfam" id="PF03167">
    <property type="entry name" value="UDG"/>
    <property type="match status" value="1"/>
</dbReference>
<dbReference type="InterPro" id="IPR051536">
    <property type="entry name" value="UDG_Type-4/5"/>
</dbReference>
<dbReference type="Proteomes" id="UP000278756">
    <property type="component" value="Chromosome 2"/>
</dbReference>
<dbReference type="OrthoDB" id="5290748at2"/>
<reference evidence="10" key="2">
    <citation type="journal article" date="2017" name="Plant Physiol. Biochem.">
        <title>Differential oxidative and antioxidative response of duckweed Lemna minor toward plant growth promoting/inhibiting bacteria.</title>
        <authorList>
            <person name="Ishizawa H."/>
            <person name="Kuroda M."/>
            <person name="Morikawa M."/>
            <person name="Ike M."/>
        </authorList>
    </citation>
    <scope>NUCLEOTIDE SEQUENCE [LARGE SCALE GENOMIC DNA]</scope>
    <source>
        <strain evidence="10">M6</strain>
    </source>
</reference>
<keyword evidence="2" id="KW-0479">Metal-binding</keyword>
<dbReference type="SMART" id="SM00987">
    <property type="entry name" value="UreE_C"/>
    <property type="match status" value="1"/>
</dbReference>
<protein>
    <submittedName>
        <fullName evidence="9">Uracil-DNA glycosylase, family 4</fullName>
    </submittedName>
</protein>
<dbReference type="EMBL" id="AP018828">
    <property type="protein sequence ID" value="BBF82454.1"/>
    <property type="molecule type" value="Genomic_DNA"/>
</dbReference>
<dbReference type="InterPro" id="IPR036895">
    <property type="entry name" value="Uracil-DNA_glycosylase-like_sf"/>
</dbReference>
<evidence type="ECO:0000256" key="4">
    <source>
        <dbReference type="ARBA" id="ARBA00022801"/>
    </source>
</evidence>
<dbReference type="GO" id="GO:0051539">
    <property type="term" value="F:4 iron, 4 sulfur cluster binding"/>
    <property type="evidence" value="ECO:0007669"/>
    <property type="project" value="UniProtKB-KW"/>
</dbReference>
<evidence type="ECO:0000256" key="5">
    <source>
        <dbReference type="ARBA" id="ARBA00023004"/>
    </source>
</evidence>
<name>A0A3G9GB12_9CAUL</name>
<keyword evidence="4" id="KW-0378">Hydrolase</keyword>
<evidence type="ECO:0000256" key="3">
    <source>
        <dbReference type="ARBA" id="ARBA00022763"/>
    </source>
</evidence>